<name>A0A0D1YMP9_ANEMI</name>
<dbReference type="RefSeq" id="WP_043064966.1">
    <property type="nucleotide sequence ID" value="NZ_BJOA01000079.1"/>
</dbReference>
<gene>
    <name evidence="1" type="ORF">AF333_05145</name>
    <name evidence="2" type="ORF">SAMN04487909_109220</name>
</gene>
<reference evidence="1 3" key="1">
    <citation type="submission" date="2015-07" db="EMBL/GenBank/DDBJ databases">
        <title>Fjat-14205 dsm 2895.</title>
        <authorList>
            <person name="Liu B."/>
            <person name="Wang J."/>
            <person name="Zhu Y."/>
            <person name="Liu G."/>
            <person name="Chen Q."/>
            <person name="Chen Z."/>
            <person name="Lan J."/>
            <person name="Che J."/>
            <person name="Ge C."/>
            <person name="Shi H."/>
            <person name="Pan Z."/>
            <person name="Liu X."/>
        </authorList>
    </citation>
    <scope>NUCLEOTIDE SEQUENCE [LARGE SCALE GENOMIC DNA]</scope>
    <source>
        <strain evidence="1 3">DSM 2895</strain>
    </source>
</reference>
<evidence type="ECO:0000313" key="2">
    <source>
        <dbReference type="EMBL" id="SDI95628.1"/>
    </source>
</evidence>
<reference evidence="2 4" key="2">
    <citation type="submission" date="2016-10" db="EMBL/GenBank/DDBJ databases">
        <authorList>
            <person name="de Groot N.N."/>
        </authorList>
    </citation>
    <scope>NUCLEOTIDE SEQUENCE [LARGE SCALE GENOMIC DNA]</scope>
    <source>
        <strain evidence="2 4">DSM 2895</strain>
    </source>
</reference>
<dbReference type="GeneID" id="42304593"/>
<evidence type="ECO:0000313" key="1">
    <source>
        <dbReference type="EMBL" id="KON94960.1"/>
    </source>
</evidence>
<protein>
    <submittedName>
        <fullName evidence="1">Uncharacterized protein</fullName>
    </submittedName>
</protein>
<keyword evidence="3" id="KW-1185">Reference proteome</keyword>
<evidence type="ECO:0000313" key="3">
    <source>
        <dbReference type="Proteomes" id="UP000037269"/>
    </source>
</evidence>
<dbReference type="AlphaFoldDB" id="A0A0D1YMP9"/>
<accession>A0A0D1YMP9</accession>
<evidence type="ECO:0000313" key="4">
    <source>
        <dbReference type="Proteomes" id="UP000182836"/>
    </source>
</evidence>
<dbReference type="EMBL" id="FNED01000009">
    <property type="protein sequence ID" value="SDI95628.1"/>
    <property type="molecule type" value="Genomic_DNA"/>
</dbReference>
<dbReference type="EMBL" id="LGUG01000004">
    <property type="protein sequence ID" value="KON94960.1"/>
    <property type="molecule type" value="Genomic_DNA"/>
</dbReference>
<organism evidence="1 3">
    <name type="scientific">Aneurinibacillus migulanus</name>
    <name type="common">Bacillus migulanus</name>
    <dbReference type="NCBI Taxonomy" id="47500"/>
    <lineage>
        <taxon>Bacteria</taxon>
        <taxon>Bacillati</taxon>
        <taxon>Bacillota</taxon>
        <taxon>Bacilli</taxon>
        <taxon>Bacillales</taxon>
        <taxon>Paenibacillaceae</taxon>
        <taxon>Aneurinibacillus group</taxon>
        <taxon>Aneurinibacillus</taxon>
    </lineage>
</organism>
<dbReference type="Proteomes" id="UP000037269">
    <property type="component" value="Unassembled WGS sequence"/>
</dbReference>
<dbReference type="Proteomes" id="UP000182836">
    <property type="component" value="Unassembled WGS sequence"/>
</dbReference>
<sequence>MSICPICNGLEHMHYACPSCQHQMEDAGKLETFYGPYSPYEEWGDTEMTNGYMDQAAGECMHIFSCPHCGLQTTQGVEEVASP</sequence>
<proteinExistence type="predicted"/>
<dbReference type="OrthoDB" id="1683552at2"/>
<dbReference type="PATRIC" id="fig|47500.12.peg.3970"/>
<dbReference type="STRING" id="47500.AF333_05145"/>